<name>A0AAD5XXA8_9FUNG</name>
<keyword evidence="2" id="KW-1185">Reference proteome</keyword>
<evidence type="ECO:0000313" key="2">
    <source>
        <dbReference type="Proteomes" id="UP001211065"/>
    </source>
</evidence>
<dbReference type="EMBL" id="JADGJW010000480">
    <property type="protein sequence ID" value="KAJ3216403.1"/>
    <property type="molecule type" value="Genomic_DNA"/>
</dbReference>
<comment type="caution">
    <text evidence="1">The sequence shown here is derived from an EMBL/GenBank/DDBJ whole genome shotgun (WGS) entry which is preliminary data.</text>
</comment>
<accession>A0AAD5XXA8</accession>
<sequence>MKAINGENIGVNYKIFKLVRIETMAANTEIKIVWIKGFNDELPPNKIHRERDTTIYDLTVPSHSLKEN</sequence>
<protein>
    <submittedName>
        <fullName evidence="1">Uncharacterized protein</fullName>
    </submittedName>
</protein>
<gene>
    <name evidence="1" type="ORF">HK099_005890</name>
</gene>
<evidence type="ECO:0000313" key="1">
    <source>
        <dbReference type="EMBL" id="KAJ3216403.1"/>
    </source>
</evidence>
<reference evidence="1" key="1">
    <citation type="submission" date="2020-05" db="EMBL/GenBank/DDBJ databases">
        <title>Phylogenomic resolution of chytrid fungi.</title>
        <authorList>
            <person name="Stajich J.E."/>
            <person name="Amses K."/>
            <person name="Simmons R."/>
            <person name="Seto K."/>
            <person name="Myers J."/>
            <person name="Bonds A."/>
            <person name="Quandt C.A."/>
            <person name="Barry K."/>
            <person name="Liu P."/>
            <person name="Grigoriev I."/>
            <person name="Longcore J.E."/>
            <person name="James T.Y."/>
        </authorList>
    </citation>
    <scope>NUCLEOTIDE SEQUENCE</scope>
    <source>
        <strain evidence="1">JEL0476</strain>
    </source>
</reference>
<organism evidence="1 2">
    <name type="scientific">Clydaea vesicula</name>
    <dbReference type="NCBI Taxonomy" id="447962"/>
    <lineage>
        <taxon>Eukaryota</taxon>
        <taxon>Fungi</taxon>
        <taxon>Fungi incertae sedis</taxon>
        <taxon>Chytridiomycota</taxon>
        <taxon>Chytridiomycota incertae sedis</taxon>
        <taxon>Chytridiomycetes</taxon>
        <taxon>Lobulomycetales</taxon>
        <taxon>Lobulomycetaceae</taxon>
        <taxon>Clydaea</taxon>
    </lineage>
</organism>
<dbReference type="AlphaFoldDB" id="A0AAD5XXA8"/>
<dbReference type="Proteomes" id="UP001211065">
    <property type="component" value="Unassembled WGS sequence"/>
</dbReference>
<proteinExistence type="predicted"/>